<dbReference type="NCBIfam" id="TIGR04046">
    <property type="entry name" value="MSMEG_0569_nitr"/>
    <property type="match status" value="1"/>
</dbReference>
<dbReference type="InterPro" id="IPR024000">
    <property type="entry name" value="CHP04046_FMN-dependent"/>
</dbReference>
<dbReference type="EMBL" id="VCDI01000002">
    <property type="protein sequence ID" value="TLU73309.1"/>
    <property type="molecule type" value="Genomic_DNA"/>
</dbReference>
<dbReference type="Gene3D" id="3.50.50.60">
    <property type="entry name" value="FAD/NAD(P)-binding domain"/>
    <property type="match status" value="2"/>
</dbReference>
<gene>
    <name evidence="2" type="ORF">FE263_07850</name>
</gene>
<dbReference type="GO" id="GO:0050660">
    <property type="term" value="F:flavin adenine dinucleotide binding"/>
    <property type="evidence" value="ECO:0007669"/>
    <property type="project" value="TreeGrafter"/>
</dbReference>
<keyword evidence="1" id="KW-0560">Oxidoreductase</keyword>
<proteinExistence type="predicted"/>
<accession>A0A5R9J8J9</accession>
<dbReference type="PANTHER" id="PTHR43539:SF78">
    <property type="entry name" value="FLAVIN-CONTAINING MONOOXYGENASE"/>
    <property type="match status" value="1"/>
</dbReference>
<dbReference type="InterPro" id="IPR036188">
    <property type="entry name" value="FAD/NAD-bd_sf"/>
</dbReference>
<dbReference type="Proteomes" id="UP000305654">
    <property type="component" value="Unassembled WGS sequence"/>
</dbReference>
<dbReference type="RefSeq" id="WP_138325389.1">
    <property type="nucleotide sequence ID" value="NZ_VCDI01000002.1"/>
</dbReference>
<dbReference type="AlphaFoldDB" id="A0A5R9J8J9"/>
<comment type="caution">
    <text evidence="2">The sequence shown here is derived from an EMBL/GenBank/DDBJ whole genome shotgun (WGS) entry which is preliminary data.</text>
</comment>
<evidence type="ECO:0000313" key="3">
    <source>
        <dbReference type="Proteomes" id="UP000305654"/>
    </source>
</evidence>
<name>A0A5R9J8J9_9PROT</name>
<sequence>MDAVAALSVPARIPVAIVGGGQAGLSLSWHLKHAGIAHVVLERATPGHAWRHERWDSFCLVTPNWQCTLPGYPYQGDDPNGFMVKGEIVAYLDGFVRSFDPPVRAGVSVERLAGAGTGGYRLETSAGPIEAGQVVIATGGYHDAIIPPYASAIDSAIRQLHSSDYRNPASLPRGAVLVVGTGQSGAQIAEDLHLAGRAVHLCVGGAPRVARFYRGRDVVEWLHLMGYYDIPVEKHPLREGVRDRTNHYVTGRDGGRDIDLRRFALEGMTLHGTLSGVQAGRASFLDDLAGNLDEADRTSEGIKRSIDAWVEKQGIEAPTEAPYVPPWQPPLGAAPLDLAAAGIGSIVWCIGFRPNYRWIEVPVFDGAGRPTHHRGVTPQPGCYFLGLPWLHTWGSGRFSGIARDAAYLAERIAATVAEHSFEQAPTQEPA</sequence>
<evidence type="ECO:0000256" key="1">
    <source>
        <dbReference type="ARBA" id="ARBA00023002"/>
    </source>
</evidence>
<dbReference type="InterPro" id="IPR050982">
    <property type="entry name" value="Auxin_biosynth/cation_transpt"/>
</dbReference>
<keyword evidence="3" id="KW-1185">Reference proteome</keyword>
<dbReference type="OrthoDB" id="9773233at2"/>
<dbReference type="PANTHER" id="PTHR43539">
    <property type="entry name" value="FLAVIN-BINDING MONOOXYGENASE-LIKE PROTEIN (AFU_ORTHOLOGUE AFUA_4G09220)"/>
    <property type="match status" value="1"/>
</dbReference>
<evidence type="ECO:0000313" key="2">
    <source>
        <dbReference type="EMBL" id="TLU73309.1"/>
    </source>
</evidence>
<dbReference type="GO" id="GO:0004497">
    <property type="term" value="F:monooxygenase activity"/>
    <property type="evidence" value="ECO:0007669"/>
    <property type="project" value="TreeGrafter"/>
</dbReference>
<organism evidence="2 3">
    <name type="scientific">Lichenicoccus roseus</name>
    <dbReference type="NCBI Taxonomy" id="2683649"/>
    <lineage>
        <taxon>Bacteria</taxon>
        <taxon>Pseudomonadati</taxon>
        <taxon>Pseudomonadota</taxon>
        <taxon>Alphaproteobacteria</taxon>
        <taxon>Acetobacterales</taxon>
        <taxon>Acetobacteraceae</taxon>
        <taxon>Lichenicoccus</taxon>
    </lineage>
</organism>
<protein>
    <submittedName>
        <fullName evidence="2">MSMEG_0569 family flavin-dependent oxidoreductase</fullName>
    </submittedName>
</protein>
<dbReference type="Pfam" id="PF13738">
    <property type="entry name" value="Pyr_redox_3"/>
    <property type="match status" value="1"/>
</dbReference>
<dbReference type="PRINTS" id="PR00411">
    <property type="entry name" value="PNDRDTASEI"/>
</dbReference>
<dbReference type="SUPFAM" id="SSF51905">
    <property type="entry name" value="FAD/NAD(P)-binding domain"/>
    <property type="match status" value="1"/>
</dbReference>
<reference evidence="2 3" key="1">
    <citation type="submission" date="2019-05" db="EMBL/GenBank/DDBJ databases">
        <authorList>
            <person name="Pankratov T."/>
            <person name="Grouzdev D."/>
        </authorList>
    </citation>
    <scope>NUCLEOTIDE SEQUENCE [LARGE SCALE GENOMIC DNA]</scope>
    <source>
        <strain evidence="2 3">KEBCLARHB70R</strain>
    </source>
</reference>